<comment type="subcellular location">
    <subcellularLocation>
        <location evidence="1">Membrane</location>
        <topology evidence="1">Multi-pass membrane protein</topology>
    </subcellularLocation>
</comment>
<dbReference type="GO" id="GO:0008324">
    <property type="term" value="F:monoatomic cation transmembrane transporter activity"/>
    <property type="evidence" value="ECO:0007669"/>
    <property type="project" value="InterPro"/>
</dbReference>
<feature type="transmembrane region" description="Helical" evidence="6">
    <location>
        <begin position="59"/>
        <end position="79"/>
    </location>
</feature>
<keyword evidence="3 6" id="KW-0812">Transmembrane</keyword>
<feature type="domain" description="Cation efflux protein transmembrane" evidence="7">
    <location>
        <begin position="58"/>
        <end position="194"/>
    </location>
</feature>
<evidence type="ECO:0000256" key="1">
    <source>
        <dbReference type="ARBA" id="ARBA00004141"/>
    </source>
</evidence>
<dbReference type="SUPFAM" id="SSF161111">
    <property type="entry name" value="Cation efflux protein transmembrane domain-like"/>
    <property type="match status" value="1"/>
</dbReference>
<dbReference type="InterPro" id="IPR027469">
    <property type="entry name" value="Cation_efflux_TMD_sf"/>
</dbReference>
<dbReference type="Pfam" id="PF01545">
    <property type="entry name" value="Cation_efflux"/>
    <property type="match status" value="1"/>
</dbReference>
<dbReference type="PANTHER" id="PTHR43840">
    <property type="entry name" value="MITOCHONDRIAL METAL TRANSPORTER 1-RELATED"/>
    <property type="match status" value="1"/>
</dbReference>
<feature type="transmembrane region" description="Helical" evidence="6">
    <location>
        <begin position="99"/>
        <end position="125"/>
    </location>
</feature>
<evidence type="ECO:0000259" key="7">
    <source>
        <dbReference type="Pfam" id="PF01545"/>
    </source>
</evidence>
<keyword evidence="2" id="KW-0813">Transport</keyword>
<dbReference type="Gene3D" id="1.20.1510.10">
    <property type="entry name" value="Cation efflux protein transmembrane domain"/>
    <property type="match status" value="1"/>
</dbReference>
<keyword evidence="5 6" id="KW-0472">Membrane</keyword>
<gene>
    <name evidence="8" type="ORF">TPC1_10639</name>
</gene>
<sequence>KSNSMALLTSFMDNLLDCLSGIILMTSSFIAKRGIQKGEYQQNIHQSMIQKKFLYSNRFENLGVLVFAVMMGTISAILIKESVEEVIKISNNDAETMKFDGYSTGVFIFNIVAKFIMCVWCWIAAKRSDEMVETLKAYRDDHRNDTVSNLVGLIGAVLSSKLGGDLRYCDPIAAILLCIYILINWSVTAIEQIQSFSGKLLGQKETNAFLIKMLCTFEFDASQLKEIRSFNCYESGENVIVEIIVKTEGSVGEGHQLCQQLQDQFEKADGVERCFVHV</sequence>
<evidence type="ECO:0000313" key="8">
    <source>
        <dbReference type="EMBL" id="JAP96128.1"/>
    </source>
</evidence>
<dbReference type="AlphaFoldDB" id="A0A146KIZ7"/>
<dbReference type="SUPFAM" id="SSF160240">
    <property type="entry name" value="Cation efflux protein cytoplasmic domain-like"/>
    <property type="match status" value="1"/>
</dbReference>
<evidence type="ECO:0000256" key="6">
    <source>
        <dbReference type="SAM" id="Phobius"/>
    </source>
</evidence>
<keyword evidence="4 6" id="KW-1133">Transmembrane helix</keyword>
<evidence type="ECO:0000256" key="5">
    <source>
        <dbReference type="ARBA" id="ARBA00023136"/>
    </source>
</evidence>
<dbReference type="Gene3D" id="3.30.70.1350">
    <property type="entry name" value="Cation efflux protein, cytoplasmic domain"/>
    <property type="match status" value="1"/>
</dbReference>
<evidence type="ECO:0000256" key="2">
    <source>
        <dbReference type="ARBA" id="ARBA00022448"/>
    </source>
</evidence>
<proteinExistence type="predicted"/>
<dbReference type="InterPro" id="IPR036837">
    <property type="entry name" value="Cation_efflux_CTD_sf"/>
</dbReference>
<dbReference type="InterPro" id="IPR050291">
    <property type="entry name" value="CDF_Transporter"/>
</dbReference>
<dbReference type="EMBL" id="GDID01000478">
    <property type="protein sequence ID" value="JAP96128.1"/>
    <property type="molecule type" value="Transcribed_RNA"/>
</dbReference>
<organism evidence="8">
    <name type="scientific">Trepomonas sp. PC1</name>
    <dbReference type="NCBI Taxonomy" id="1076344"/>
    <lineage>
        <taxon>Eukaryota</taxon>
        <taxon>Metamonada</taxon>
        <taxon>Diplomonadida</taxon>
        <taxon>Hexamitidae</taxon>
        <taxon>Hexamitinae</taxon>
        <taxon>Trepomonas</taxon>
    </lineage>
</organism>
<feature type="transmembrane region" description="Helical" evidence="6">
    <location>
        <begin position="172"/>
        <end position="190"/>
    </location>
</feature>
<dbReference type="InterPro" id="IPR058533">
    <property type="entry name" value="Cation_efflux_TM"/>
</dbReference>
<evidence type="ECO:0000256" key="3">
    <source>
        <dbReference type="ARBA" id="ARBA00022692"/>
    </source>
</evidence>
<dbReference type="PANTHER" id="PTHR43840:SF13">
    <property type="entry name" value="CATION EFFLUX PROTEIN CYTOPLASMIC DOMAIN-CONTAINING PROTEIN"/>
    <property type="match status" value="1"/>
</dbReference>
<feature type="non-terminal residue" evidence="8">
    <location>
        <position position="1"/>
    </location>
</feature>
<dbReference type="GO" id="GO:0016020">
    <property type="term" value="C:membrane"/>
    <property type="evidence" value="ECO:0007669"/>
    <property type="project" value="UniProtKB-SubCell"/>
</dbReference>
<evidence type="ECO:0000256" key="4">
    <source>
        <dbReference type="ARBA" id="ARBA00022989"/>
    </source>
</evidence>
<accession>A0A146KIZ7</accession>
<reference evidence="8" key="1">
    <citation type="submission" date="2015-07" db="EMBL/GenBank/DDBJ databases">
        <title>Adaptation to a free-living lifestyle via gene acquisitions in the diplomonad Trepomonas sp. PC1.</title>
        <authorList>
            <person name="Xu F."/>
            <person name="Jerlstrom-Hultqvist J."/>
            <person name="Kolisko M."/>
            <person name="Simpson A.G.B."/>
            <person name="Roger A.J."/>
            <person name="Svard S.G."/>
            <person name="Andersson J.O."/>
        </authorList>
    </citation>
    <scope>NUCLEOTIDE SEQUENCE</scope>
    <source>
        <strain evidence="8">PC1</strain>
    </source>
</reference>
<protein>
    <submittedName>
        <fullName evidence="8">Cation efflux family protein</fullName>
    </submittedName>
</protein>
<feature type="non-terminal residue" evidence="8">
    <location>
        <position position="278"/>
    </location>
</feature>
<name>A0A146KIZ7_9EUKA</name>